<keyword evidence="2" id="KW-0677">Repeat</keyword>
<name>A0A150QQA6_SORCE</name>
<feature type="domain" description="EF-hand" evidence="5">
    <location>
        <begin position="80"/>
        <end position="115"/>
    </location>
</feature>
<feature type="chain" id="PRO_5007567169" description="EF-hand domain-containing protein" evidence="4">
    <location>
        <begin position="37"/>
        <end position="181"/>
    </location>
</feature>
<gene>
    <name evidence="6" type="ORF">BE15_07230</name>
</gene>
<dbReference type="PROSITE" id="PS50222">
    <property type="entry name" value="EF_HAND_2"/>
    <property type="match status" value="1"/>
</dbReference>
<dbReference type="AlphaFoldDB" id="A0A150QQA6"/>
<accession>A0A150QQA6</accession>
<dbReference type="Pfam" id="PF13202">
    <property type="entry name" value="EF-hand_5"/>
    <property type="match status" value="4"/>
</dbReference>
<keyword evidence="4" id="KW-0732">Signal</keyword>
<protein>
    <recommendedName>
        <fullName evidence="5">EF-hand domain-containing protein</fullName>
    </recommendedName>
</protein>
<evidence type="ECO:0000256" key="3">
    <source>
        <dbReference type="SAM" id="MobiDB-lite"/>
    </source>
</evidence>
<dbReference type="Proteomes" id="UP000075260">
    <property type="component" value="Unassembled WGS sequence"/>
</dbReference>
<evidence type="ECO:0000256" key="2">
    <source>
        <dbReference type="ARBA" id="ARBA00022737"/>
    </source>
</evidence>
<evidence type="ECO:0000256" key="4">
    <source>
        <dbReference type="SAM" id="SignalP"/>
    </source>
</evidence>
<evidence type="ECO:0000313" key="7">
    <source>
        <dbReference type="Proteomes" id="UP000075260"/>
    </source>
</evidence>
<feature type="region of interest" description="Disordered" evidence="3">
    <location>
        <begin position="37"/>
        <end position="181"/>
    </location>
</feature>
<keyword evidence="1" id="KW-0479">Metal-binding</keyword>
<proteinExistence type="predicted"/>
<dbReference type="InterPro" id="IPR018247">
    <property type="entry name" value="EF_Hand_1_Ca_BS"/>
</dbReference>
<dbReference type="GO" id="GO:0005509">
    <property type="term" value="F:calcium ion binding"/>
    <property type="evidence" value="ECO:0007669"/>
    <property type="project" value="InterPro"/>
</dbReference>
<dbReference type="SUPFAM" id="SSF47473">
    <property type="entry name" value="EF-hand"/>
    <property type="match status" value="1"/>
</dbReference>
<feature type="compositionally biased region" description="Basic and acidic residues" evidence="3">
    <location>
        <begin position="46"/>
        <end position="73"/>
    </location>
</feature>
<dbReference type="PANTHER" id="PTHR10827">
    <property type="entry name" value="RETICULOCALBIN"/>
    <property type="match status" value="1"/>
</dbReference>
<evidence type="ECO:0000259" key="5">
    <source>
        <dbReference type="PROSITE" id="PS50222"/>
    </source>
</evidence>
<comment type="caution">
    <text evidence="6">The sequence shown here is derived from an EMBL/GenBank/DDBJ whole genome shotgun (WGS) entry which is preliminary data.</text>
</comment>
<evidence type="ECO:0000256" key="1">
    <source>
        <dbReference type="ARBA" id="ARBA00022723"/>
    </source>
</evidence>
<reference evidence="6 7" key="1">
    <citation type="submission" date="2014-02" db="EMBL/GenBank/DDBJ databases">
        <title>The small core and large imbalanced accessory genome model reveals a collaborative survival strategy of Sorangium cellulosum strains in nature.</title>
        <authorList>
            <person name="Han K."/>
            <person name="Peng R."/>
            <person name="Blom J."/>
            <person name="Li Y.-Z."/>
        </authorList>
    </citation>
    <scope>NUCLEOTIDE SEQUENCE [LARGE SCALE GENOMIC DNA]</scope>
    <source>
        <strain evidence="6 7">So0008-312</strain>
    </source>
</reference>
<dbReference type="PROSITE" id="PS00018">
    <property type="entry name" value="EF_HAND_1"/>
    <property type="match status" value="2"/>
</dbReference>
<dbReference type="Gene3D" id="1.10.238.10">
    <property type="entry name" value="EF-hand"/>
    <property type="match status" value="2"/>
</dbReference>
<dbReference type="RefSeq" id="WP_061607807.1">
    <property type="nucleotide sequence ID" value="NZ_JEMA01000415.1"/>
</dbReference>
<dbReference type="EMBL" id="JEMA01000415">
    <property type="protein sequence ID" value="KYF70195.1"/>
    <property type="molecule type" value="Genomic_DNA"/>
</dbReference>
<dbReference type="OrthoDB" id="5470953at2"/>
<evidence type="ECO:0000313" key="6">
    <source>
        <dbReference type="EMBL" id="KYF70195.1"/>
    </source>
</evidence>
<sequence length="181" mass="20199">MNRPLFSNTARSTIRRLVLGTFLSAAVLAGGGAAYAADGAQGTAAPRHDKDARREHRPRDPARMIKRFDKNGDGKLAVSELPEKAQKRLATADTNKDGALSAEELKAHAEQHKKSREGKQKERFAQKDKNRDGFLTKDEVGEERWERLKAADANRDNRLTADELRAARRAHKQPRKQPAAR</sequence>
<dbReference type="InterPro" id="IPR002048">
    <property type="entry name" value="EF_hand_dom"/>
</dbReference>
<dbReference type="PANTHER" id="PTHR10827:SF98">
    <property type="entry name" value="45 KDA CALCIUM-BINDING PROTEIN"/>
    <property type="match status" value="1"/>
</dbReference>
<feature type="signal peptide" evidence="4">
    <location>
        <begin position="1"/>
        <end position="36"/>
    </location>
</feature>
<dbReference type="InterPro" id="IPR011992">
    <property type="entry name" value="EF-hand-dom_pair"/>
</dbReference>
<feature type="compositionally biased region" description="Basic and acidic residues" evidence="3">
    <location>
        <begin position="103"/>
        <end position="166"/>
    </location>
</feature>
<organism evidence="6 7">
    <name type="scientific">Sorangium cellulosum</name>
    <name type="common">Polyangium cellulosum</name>
    <dbReference type="NCBI Taxonomy" id="56"/>
    <lineage>
        <taxon>Bacteria</taxon>
        <taxon>Pseudomonadati</taxon>
        <taxon>Myxococcota</taxon>
        <taxon>Polyangia</taxon>
        <taxon>Polyangiales</taxon>
        <taxon>Polyangiaceae</taxon>
        <taxon>Sorangium</taxon>
    </lineage>
</organism>